<comment type="caution">
    <text evidence="10">The sequence shown here is derived from an EMBL/GenBank/DDBJ whole genome shotgun (WGS) entry which is preliminary data.</text>
</comment>
<evidence type="ECO:0000256" key="1">
    <source>
        <dbReference type="ARBA" id="ARBA00004651"/>
    </source>
</evidence>
<dbReference type="OrthoDB" id="5711186at2"/>
<comment type="similarity">
    <text evidence="6">Belongs to the ABC-4 integral membrane protein family.</text>
</comment>
<dbReference type="EMBL" id="JQEC01000057">
    <property type="protein sequence ID" value="KGJ89186.1"/>
    <property type="molecule type" value="Genomic_DNA"/>
</dbReference>
<keyword evidence="5 7" id="KW-0472">Membrane</keyword>
<gene>
    <name evidence="10" type="ORF">GAB14E_4182</name>
</gene>
<reference evidence="10 11" key="1">
    <citation type="submission" date="2014-08" db="EMBL/GenBank/DDBJ databases">
        <title>Genomic and Phenotypic Diversity of Colwellia psychrerythraea strains from Disparate Marine Basins.</title>
        <authorList>
            <person name="Techtmann S.M."/>
            <person name="Stelling S.C."/>
            <person name="Utturkar S.M."/>
            <person name="Alshibli N."/>
            <person name="Harris A."/>
            <person name="Brown S.D."/>
            <person name="Hazen T.C."/>
        </authorList>
    </citation>
    <scope>NUCLEOTIDE SEQUENCE [LARGE SCALE GENOMIC DNA]</scope>
    <source>
        <strain evidence="10 11">GAB14E</strain>
    </source>
</reference>
<sequence>MSAFIKTKTQVNLAFRSLQNAPGFVASVMVTMSLTLATLFVVFSLVNTYFLKPLNVLDEKKLYVVEQEVDTPAGTHSGYQSYKSIIHWYKTQSSFDKLTPVSPNNIILTSLPGEPKVVATFAMPDYFDIFKVPMLLGKSFAPDLPLEQASDNVVISEQFWQQYFDRTPDIIGKTINDGERSFTIIGVVAKSFESPYMFYSGKTDIWLHFGSDQRFFNNGEWDNPWDNTYKSLKLVGTAKLGTTKENILKDLDDRIEEIRAEWLEGYETSIDFRPLVTPYRTVELGDKGHLSLFLLAGTLGLLLIAVVNVCNLFFSRALAQHKTLALQAVLGAKRRLLFNAILTQTLILMASSVAVALFLSAWGIKLFKQLATGKLPLVQSLTIDINLLAVAIALSLLLAYLFALVTSRLVDYKALKNQLQSSGKGSVNQVSARTVKVLIATQMTFASLLIIFACLALTKTHQTLERPMGSKVDNMYSFIAFIRGENDVLSVTERFDKNQKIKKIFEQLPQVERVSTGNSPVSLRITKSNLTDMDGQATDFIPQGWVGSDYFEHSGLKILKGRTFSDEALRGEKNEVMVTQSLAYLLDPSGDVLGKVYDGHEPKNEIVGITEDFNHPNYFDQDKGRHIWWPSRPFSYNLIVETKPGYTLDQEKVLSVLRKEDARFNLWEYRSLNDEYERIIYMDIITLYLSYILAAFTLLLASVGIYGVLSYNLGLRRFEFGIRMALGAKKAKLYKLLIKDAIVPLLLGVVLANIITLVIYNQFKASLSPWLSFDISFALPAILISTGIAIYASIRPMQKIIKAKPMKALRNE</sequence>
<comment type="subcellular location">
    <subcellularLocation>
        <location evidence="1">Cell membrane</location>
        <topology evidence="1">Multi-pass membrane protein</topology>
    </subcellularLocation>
</comment>
<evidence type="ECO:0000256" key="5">
    <source>
        <dbReference type="ARBA" id="ARBA00023136"/>
    </source>
</evidence>
<dbReference type="InterPro" id="IPR050250">
    <property type="entry name" value="Macrolide_Exporter_MacB"/>
</dbReference>
<feature type="transmembrane region" description="Helical" evidence="7">
    <location>
        <begin position="775"/>
        <end position="794"/>
    </location>
</feature>
<proteinExistence type="inferred from homology"/>
<dbReference type="PANTHER" id="PTHR30572">
    <property type="entry name" value="MEMBRANE COMPONENT OF TRANSPORTER-RELATED"/>
    <property type="match status" value="1"/>
</dbReference>
<organism evidence="10 11">
    <name type="scientific">Colwellia psychrerythraea</name>
    <name type="common">Vibrio psychroerythus</name>
    <dbReference type="NCBI Taxonomy" id="28229"/>
    <lineage>
        <taxon>Bacteria</taxon>
        <taxon>Pseudomonadati</taxon>
        <taxon>Pseudomonadota</taxon>
        <taxon>Gammaproteobacteria</taxon>
        <taxon>Alteromonadales</taxon>
        <taxon>Colwelliaceae</taxon>
        <taxon>Colwellia</taxon>
    </lineage>
</organism>
<dbReference type="InterPro" id="IPR025857">
    <property type="entry name" value="MacB_PCD"/>
</dbReference>
<evidence type="ECO:0000256" key="6">
    <source>
        <dbReference type="ARBA" id="ARBA00038076"/>
    </source>
</evidence>
<keyword evidence="3 7" id="KW-0812">Transmembrane</keyword>
<evidence type="ECO:0000259" key="8">
    <source>
        <dbReference type="Pfam" id="PF02687"/>
    </source>
</evidence>
<evidence type="ECO:0000313" key="10">
    <source>
        <dbReference type="EMBL" id="KGJ89186.1"/>
    </source>
</evidence>
<protein>
    <recommendedName>
        <fullName evidence="12">Permease</fullName>
    </recommendedName>
</protein>
<dbReference type="InterPro" id="IPR003838">
    <property type="entry name" value="ABC3_permease_C"/>
</dbReference>
<evidence type="ECO:0000259" key="9">
    <source>
        <dbReference type="Pfam" id="PF12704"/>
    </source>
</evidence>
<evidence type="ECO:0000256" key="7">
    <source>
        <dbReference type="SAM" id="Phobius"/>
    </source>
</evidence>
<evidence type="ECO:0000256" key="2">
    <source>
        <dbReference type="ARBA" id="ARBA00022475"/>
    </source>
</evidence>
<dbReference type="AlphaFoldDB" id="A0A099KFR2"/>
<feature type="transmembrane region" description="Helical" evidence="7">
    <location>
        <begin position="736"/>
        <end position="763"/>
    </location>
</feature>
<dbReference type="RefSeq" id="WP_033084071.1">
    <property type="nucleotide sequence ID" value="NZ_JQEC01000057.1"/>
</dbReference>
<feature type="transmembrane region" description="Helical" evidence="7">
    <location>
        <begin position="688"/>
        <end position="715"/>
    </location>
</feature>
<feature type="transmembrane region" description="Helical" evidence="7">
    <location>
        <begin position="290"/>
        <end position="315"/>
    </location>
</feature>
<dbReference type="PATRIC" id="fig|28229.3.peg.4160"/>
<evidence type="ECO:0000256" key="4">
    <source>
        <dbReference type="ARBA" id="ARBA00022989"/>
    </source>
</evidence>
<keyword evidence="2" id="KW-1003">Cell membrane</keyword>
<dbReference type="GO" id="GO:0022857">
    <property type="term" value="F:transmembrane transporter activity"/>
    <property type="evidence" value="ECO:0007669"/>
    <property type="project" value="TreeGrafter"/>
</dbReference>
<feature type="transmembrane region" description="Helical" evidence="7">
    <location>
        <begin position="336"/>
        <end position="363"/>
    </location>
</feature>
<feature type="domain" description="ABC3 transporter permease C-terminal" evidence="8">
    <location>
        <begin position="692"/>
        <end position="795"/>
    </location>
</feature>
<keyword evidence="4 7" id="KW-1133">Transmembrane helix</keyword>
<evidence type="ECO:0000256" key="3">
    <source>
        <dbReference type="ARBA" id="ARBA00022692"/>
    </source>
</evidence>
<feature type="domain" description="MacB-like periplasmic core" evidence="9">
    <location>
        <begin position="29"/>
        <end position="222"/>
    </location>
</feature>
<name>A0A099KFR2_COLPS</name>
<feature type="transmembrane region" description="Helical" evidence="7">
    <location>
        <begin position="383"/>
        <end position="406"/>
    </location>
</feature>
<accession>A0A099KFR2</accession>
<dbReference type="GO" id="GO:0005886">
    <property type="term" value="C:plasma membrane"/>
    <property type="evidence" value="ECO:0007669"/>
    <property type="project" value="UniProtKB-SubCell"/>
</dbReference>
<evidence type="ECO:0000313" key="11">
    <source>
        <dbReference type="Proteomes" id="UP000029868"/>
    </source>
</evidence>
<dbReference type="Pfam" id="PF12704">
    <property type="entry name" value="MacB_PCD"/>
    <property type="match status" value="2"/>
</dbReference>
<dbReference type="Pfam" id="PF02687">
    <property type="entry name" value="FtsX"/>
    <property type="match status" value="1"/>
</dbReference>
<feature type="transmembrane region" description="Helical" evidence="7">
    <location>
        <begin position="21"/>
        <end position="46"/>
    </location>
</feature>
<dbReference type="PANTHER" id="PTHR30572:SF4">
    <property type="entry name" value="ABC TRANSPORTER PERMEASE YTRF"/>
    <property type="match status" value="1"/>
</dbReference>
<feature type="transmembrane region" description="Helical" evidence="7">
    <location>
        <begin position="437"/>
        <end position="458"/>
    </location>
</feature>
<evidence type="ECO:0008006" key="12">
    <source>
        <dbReference type="Google" id="ProtNLM"/>
    </source>
</evidence>
<dbReference type="Proteomes" id="UP000029868">
    <property type="component" value="Unassembled WGS sequence"/>
</dbReference>
<feature type="domain" description="MacB-like periplasmic core" evidence="9">
    <location>
        <begin position="488"/>
        <end position="650"/>
    </location>
</feature>